<evidence type="ECO:0000256" key="2">
    <source>
        <dbReference type="ARBA" id="ARBA00022694"/>
    </source>
</evidence>
<name>A0A2N6UBL1_9LACT</name>
<keyword evidence="3" id="KW-0547">Nucleotide-binding</keyword>
<keyword evidence="1 3" id="KW-0436">Ligase</keyword>
<organism evidence="4 5">
    <name type="scientific">Aerococcus viridans</name>
    <dbReference type="NCBI Taxonomy" id="1377"/>
    <lineage>
        <taxon>Bacteria</taxon>
        <taxon>Bacillati</taxon>
        <taxon>Bacillota</taxon>
        <taxon>Bacilli</taxon>
        <taxon>Lactobacillales</taxon>
        <taxon>Aerococcaceae</taxon>
        <taxon>Aerococcus</taxon>
    </lineage>
</organism>
<evidence type="ECO:0000313" key="5">
    <source>
        <dbReference type="Proteomes" id="UP000235701"/>
    </source>
</evidence>
<protein>
    <recommendedName>
        <fullName evidence="3">tRNA(Met) cytidine acetate ligase</fullName>
        <ecNumber evidence="3">6.3.4.-</ecNumber>
    </recommendedName>
</protein>
<comment type="function">
    <text evidence="3">Catalyzes the formation of N(4)-acetylcytidine (ac(4)C) at the wobble position of elongator tRNA(Met), using acetate and ATP as substrates. First activates an acetate ion to form acetyladenylate (Ac-AMP) and then transfers the acetyl group to tRNA to form ac(4)C34.</text>
</comment>
<dbReference type="HAMAP" id="MF_01539">
    <property type="entry name" value="TmcAL"/>
    <property type="match status" value="1"/>
</dbReference>
<feature type="binding site" evidence="3">
    <location>
        <begin position="7"/>
        <end position="20"/>
    </location>
    <ligand>
        <name>ATP</name>
        <dbReference type="ChEBI" id="CHEBI:30616"/>
    </ligand>
</feature>
<evidence type="ECO:0000256" key="1">
    <source>
        <dbReference type="ARBA" id="ARBA00022598"/>
    </source>
</evidence>
<dbReference type="EMBL" id="PNHQ01000027">
    <property type="protein sequence ID" value="PMC78958.1"/>
    <property type="molecule type" value="Genomic_DNA"/>
</dbReference>
<keyword evidence="5" id="KW-1185">Reference proteome</keyword>
<dbReference type="InterPro" id="IPR008513">
    <property type="entry name" value="tRNA(Met)_cyd_acetate_ligase"/>
</dbReference>
<dbReference type="PANTHER" id="PTHR37825">
    <property type="entry name" value="TRNA(MET) CYTIDINE ACETATE LIGASE"/>
    <property type="match status" value="1"/>
</dbReference>
<keyword evidence="3" id="KW-0067">ATP-binding</keyword>
<keyword evidence="3" id="KW-0694">RNA-binding</keyword>
<reference evidence="4 5" key="1">
    <citation type="submission" date="2017-09" db="EMBL/GenBank/DDBJ databases">
        <title>Bacterial strain isolated from the female urinary microbiota.</title>
        <authorList>
            <person name="Thomas-White K."/>
            <person name="Kumar N."/>
            <person name="Forster S."/>
            <person name="Putonti C."/>
            <person name="Lawley T."/>
            <person name="Wolfe A.J."/>
        </authorList>
    </citation>
    <scope>NUCLEOTIDE SEQUENCE [LARGE SCALE GENOMIC DNA]</scope>
    <source>
        <strain evidence="4 5">UMB0240</strain>
    </source>
</reference>
<dbReference type="GO" id="GO:0006400">
    <property type="term" value="P:tRNA modification"/>
    <property type="evidence" value="ECO:0007669"/>
    <property type="project" value="UniProtKB-UniRule"/>
</dbReference>
<feature type="binding site" evidence="3">
    <location>
        <position position="101"/>
    </location>
    <ligand>
        <name>ATP</name>
        <dbReference type="ChEBI" id="CHEBI:30616"/>
    </ligand>
</feature>
<dbReference type="GO" id="GO:0016740">
    <property type="term" value="F:transferase activity"/>
    <property type="evidence" value="ECO:0007669"/>
    <property type="project" value="UniProtKB-KW"/>
</dbReference>
<dbReference type="GO" id="GO:0005524">
    <property type="term" value="F:ATP binding"/>
    <property type="evidence" value="ECO:0007669"/>
    <property type="project" value="UniProtKB-KW"/>
</dbReference>
<dbReference type="GO" id="GO:0005737">
    <property type="term" value="C:cytoplasm"/>
    <property type="evidence" value="ECO:0007669"/>
    <property type="project" value="UniProtKB-SubCell"/>
</dbReference>
<evidence type="ECO:0000313" key="4">
    <source>
        <dbReference type="EMBL" id="PMC78958.1"/>
    </source>
</evidence>
<dbReference type="EC" id="6.3.4.-" evidence="3"/>
<sequence>MQAVGIIAEWHPFHNGHAYQIKKAKEQAKADIVVGVMSGNYVQRGEPSMISKWDRAAVALDNGCDLVIELPFWYATQPADYFAKGGVNALAALGCRAISFGVEDDYFVNYEQLAKWMVNHPGEVVAADEAVSHMENLSFAEQRIAAIQHLQKTYPTLAALNIRFQENANTLLAFAYAKVNAELPTPLNMIPIKRIGDNHRLAVVKEEHLLENDQVYTSGSAIRHYLLTKDLKEQENIHTLNKMVPSLMAESLRKANDENRLVSWSDLFPYLRYRLLTGSADELSNIYQMVGGMEHRMIEAIKQVDSFADFVNQVKNRNWSANRIQRTALMVALNIHKKDMQTVLSPGHKQPLMLLGATAKGRAYLKTIKGSLNDTECSWQLVSRVDQASEKNWPMWLKVDRMYEILKPQIGNQNFNHPPIFTK</sequence>
<dbReference type="Proteomes" id="UP000235701">
    <property type="component" value="Unassembled WGS sequence"/>
</dbReference>
<comment type="subcellular location">
    <subcellularLocation>
        <location evidence="3">Cytoplasm</location>
    </subcellularLocation>
</comment>
<keyword evidence="3" id="KW-0963">Cytoplasm</keyword>
<dbReference type="Gene3D" id="3.40.50.620">
    <property type="entry name" value="HUPs"/>
    <property type="match status" value="1"/>
</dbReference>
<comment type="catalytic activity">
    <reaction evidence="3">
        <text>cytidine(34) in elongator tRNA(Met) + acetate + ATP = N(4)-acetylcytidine(34) in elongator tRNA(Met) + AMP + diphosphate</text>
        <dbReference type="Rhea" id="RHEA:58144"/>
        <dbReference type="Rhea" id="RHEA-COMP:10693"/>
        <dbReference type="Rhea" id="RHEA-COMP:10694"/>
        <dbReference type="ChEBI" id="CHEBI:30089"/>
        <dbReference type="ChEBI" id="CHEBI:30616"/>
        <dbReference type="ChEBI" id="CHEBI:33019"/>
        <dbReference type="ChEBI" id="CHEBI:74900"/>
        <dbReference type="ChEBI" id="CHEBI:82748"/>
        <dbReference type="ChEBI" id="CHEBI:456215"/>
    </reaction>
</comment>
<keyword evidence="4" id="KW-0808">Transferase</keyword>
<dbReference type="GO" id="GO:0016879">
    <property type="term" value="F:ligase activity, forming carbon-nitrogen bonds"/>
    <property type="evidence" value="ECO:0007669"/>
    <property type="project" value="UniProtKB-UniRule"/>
</dbReference>
<dbReference type="AlphaFoldDB" id="A0A2N6UBL1"/>
<feature type="binding site" evidence="3">
    <location>
        <begin position="194"/>
        <end position="195"/>
    </location>
    <ligand>
        <name>ATP</name>
        <dbReference type="ChEBI" id="CHEBI:30616"/>
    </ligand>
</feature>
<dbReference type="Pfam" id="PF05636">
    <property type="entry name" value="HIGH_NTase1"/>
    <property type="match status" value="1"/>
</dbReference>
<dbReference type="SUPFAM" id="SSF52374">
    <property type="entry name" value="Nucleotidylyl transferase"/>
    <property type="match status" value="1"/>
</dbReference>
<evidence type="ECO:0000256" key="3">
    <source>
        <dbReference type="HAMAP-Rule" id="MF_01539"/>
    </source>
</evidence>
<accession>A0A2N6UBL1</accession>
<keyword evidence="3" id="KW-0820">tRNA-binding</keyword>
<comment type="caution">
    <text evidence="4">The sequence shown here is derived from an EMBL/GenBank/DDBJ whole genome shotgun (WGS) entry which is preliminary data.</text>
</comment>
<comment type="similarity">
    <text evidence="3">Belongs to the TmcAL family.</text>
</comment>
<dbReference type="PANTHER" id="PTHR37825:SF1">
    <property type="entry name" value="TRNA(MET) CYTIDINE ACETATE LIGASE"/>
    <property type="match status" value="1"/>
</dbReference>
<dbReference type="RefSeq" id="WP_102199505.1">
    <property type="nucleotide sequence ID" value="NZ_PNHQ01000027.1"/>
</dbReference>
<keyword evidence="2 3" id="KW-0819">tRNA processing</keyword>
<gene>
    <name evidence="3" type="primary">tmcAL</name>
    <name evidence="4" type="ORF">CJ191_08375</name>
</gene>
<feature type="binding site" evidence="3">
    <location>
        <position position="169"/>
    </location>
    <ligand>
        <name>ATP</name>
        <dbReference type="ChEBI" id="CHEBI:30616"/>
    </ligand>
</feature>
<dbReference type="OrthoDB" id="9769796at2"/>
<proteinExistence type="inferred from homology"/>
<dbReference type="InterPro" id="IPR014729">
    <property type="entry name" value="Rossmann-like_a/b/a_fold"/>
</dbReference>
<dbReference type="GO" id="GO:0000049">
    <property type="term" value="F:tRNA binding"/>
    <property type="evidence" value="ECO:0007669"/>
    <property type="project" value="UniProtKB-KW"/>
</dbReference>